<evidence type="ECO:0000256" key="1">
    <source>
        <dbReference type="ARBA" id="ARBA00004604"/>
    </source>
</evidence>
<feature type="domain" description="U3 small nucleolar RNA-associated protein 13 C-terminal" evidence="7">
    <location>
        <begin position="787"/>
        <end position="975"/>
    </location>
</feature>
<organism evidence="8 9">
    <name type="scientific">Cryptococcus bacillisporus CA1873</name>
    <dbReference type="NCBI Taxonomy" id="1296111"/>
    <lineage>
        <taxon>Eukaryota</taxon>
        <taxon>Fungi</taxon>
        <taxon>Dikarya</taxon>
        <taxon>Basidiomycota</taxon>
        <taxon>Agaricomycotina</taxon>
        <taxon>Tremellomycetes</taxon>
        <taxon>Tremellales</taxon>
        <taxon>Cryptococcaceae</taxon>
        <taxon>Cryptococcus</taxon>
        <taxon>Cryptococcus gattii species complex</taxon>
    </lineage>
</organism>
<dbReference type="PANTHER" id="PTHR19854:SF15">
    <property type="entry name" value="TRANSDUCIN BETA-LIKE PROTEIN 3"/>
    <property type="match status" value="1"/>
</dbReference>
<dbReference type="InterPro" id="IPR001680">
    <property type="entry name" value="WD40_rpt"/>
</dbReference>
<feature type="repeat" description="WD" evidence="5">
    <location>
        <begin position="134"/>
        <end position="175"/>
    </location>
</feature>
<evidence type="ECO:0000313" key="8">
    <source>
        <dbReference type="EMBL" id="KIR67522.1"/>
    </source>
</evidence>
<dbReference type="PROSITE" id="PS50082">
    <property type="entry name" value="WD_REPEATS_2"/>
    <property type="match status" value="8"/>
</dbReference>
<feature type="repeat" description="WD" evidence="5">
    <location>
        <begin position="583"/>
        <end position="614"/>
    </location>
</feature>
<dbReference type="SUPFAM" id="SSF50960">
    <property type="entry name" value="TolB, C-terminal domain"/>
    <property type="match status" value="1"/>
</dbReference>
<feature type="repeat" description="WD" evidence="5">
    <location>
        <begin position="692"/>
        <end position="733"/>
    </location>
</feature>
<evidence type="ECO:0000256" key="5">
    <source>
        <dbReference type="PROSITE-ProRule" id="PRU00221"/>
    </source>
</evidence>
<feature type="repeat" description="WD" evidence="5">
    <location>
        <begin position="734"/>
        <end position="765"/>
    </location>
</feature>
<feature type="repeat" description="WD" evidence="5">
    <location>
        <begin position="245"/>
        <end position="278"/>
    </location>
</feature>
<feature type="repeat" description="WD" evidence="5">
    <location>
        <begin position="650"/>
        <end position="691"/>
    </location>
</feature>
<dbReference type="InterPro" id="IPR019775">
    <property type="entry name" value="WD40_repeat_CS"/>
</dbReference>
<dbReference type="PROSITE" id="PS00678">
    <property type="entry name" value="WD_REPEATS_1"/>
    <property type="match status" value="3"/>
</dbReference>
<dbReference type="SMART" id="SM00320">
    <property type="entry name" value="WD40"/>
    <property type="match status" value="11"/>
</dbReference>
<name>A0ABR5BEV3_CRYGA</name>
<evidence type="ECO:0000256" key="4">
    <source>
        <dbReference type="ARBA" id="ARBA00023242"/>
    </source>
</evidence>
<dbReference type="InterPro" id="IPR011047">
    <property type="entry name" value="Quinoprotein_ADH-like_sf"/>
</dbReference>
<comment type="subcellular location">
    <subcellularLocation>
        <location evidence="1">Nucleus</location>
        <location evidence="1">Nucleolus</location>
    </subcellularLocation>
</comment>
<feature type="compositionally biased region" description="Acidic residues" evidence="6">
    <location>
        <begin position="907"/>
        <end position="920"/>
    </location>
</feature>
<dbReference type="InterPro" id="IPR015943">
    <property type="entry name" value="WD40/YVTN_repeat-like_dom_sf"/>
</dbReference>
<dbReference type="EMBL" id="KN848892">
    <property type="protein sequence ID" value="KIR67522.1"/>
    <property type="molecule type" value="Genomic_DNA"/>
</dbReference>
<sequence>MSGAHSQKSLKTRQVALSVASTRADFNCSFRPSPRSIRPVYTGGPVLLTKDDWTGYRQNTRSKFHRYPSDFMVLTFFIKDGTPITSLALSYHTFPPTLLTSHMSLTVRYYPLPESAPPASTPKTPSLTYTRILNKAHSAPILVSQVSPDNTLFATGSSDGIVKVWDLAGGYVTHLFRGHAGPVSALHFNFPTIPEEGGGGEERRRMELLTGSTDSRVRIYNLRDANARVVGGGGGGNAVKPKAVLEGHVSVVRGIDVTPDGKWAVTGGRDKVVLVWDMLPGETRGKGKATTAGPRLVQTIIVQEQVESLGLLPQEEQVSGGCTTGRWLCYTGGDKGLIRVWDVLKGTLVATMKGVEGVDQAESDEDEQRGVLSLSYSPTASSLVSIHADQNIIFHSLSTLLSTRQIIGFNDEIVDVGFLSHPSAPPTSPSPLPETPDIPHSHIALATNSNLLRIYSTSSFNARLLPGHTDMILCLAVSPNHQWLVTGSKDHTARVWAPTTSAQGDGYTWRCIAVCEGHAESIGAVAFAQKPFDDGHPGFLFTASQDRTIKMWDLTPLSATTTAAAAASAHPSSPIHPRSMATLRAHEKDINSLDIAPNDKFLVSGSQDKLVKLYAIDFNPHKVNVSGEGKGKGRGGAAGAEGGFKLLGTCAGHRRGVWTVRFSRNDKVVASGSADRTVKLWSLDDFTCLKTFEGHTNSVLRVDFLSHGQQLVTSASDGLVKLWNIKEEECIKTLDNHEDKIWALAHSSDESTLLSAGADSILTIWHDTSALEQSEANAHLIKTVQVEQDFINYVALKDYRRAILLALSMSQPGRLFNLFSTVVKGRQPDLSEEEQGITGSREIDEIIKTLPGIELVRLLKFVRDWNANAKMAPVAQVVLHAVFKLRSAEDILAAFEQANRLPKRSEEEEEGDEDEEEEEEGKNKKRQKKERPSLSAPISIKDLLEGLIPYSERHFNRVDKLVQESYMLDYVLGEMEGGLFGEELMDIQ</sequence>
<feature type="repeat" description="WD" evidence="5">
    <location>
        <begin position="515"/>
        <end position="562"/>
    </location>
</feature>
<proteinExistence type="predicted"/>
<evidence type="ECO:0000256" key="2">
    <source>
        <dbReference type="ARBA" id="ARBA00022574"/>
    </source>
</evidence>
<accession>A0ABR5BEV3</accession>
<dbReference type="Proteomes" id="UP000053800">
    <property type="component" value="Unassembled WGS sequence"/>
</dbReference>
<evidence type="ECO:0000256" key="6">
    <source>
        <dbReference type="SAM" id="MobiDB-lite"/>
    </source>
</evidence>
<keyword evidence="9" id="KW-1185">Reference proteome</keyword>
<feature type="repeat" description="WD" evidence="5">
    <location>
        <begin position="465"/>
        <end position="496"/>
    </location>
</feature>
<evidence type="ECO:0000256" key="3">
    <source>
        <dbReference type="ARBA" id="ARBA00022737"/>
    </source>
</evidence>
<dbReference type="InterPro" id="IPR013934">
    <property type="entry name" value="Utp13_C"/>
</dbReference>
<dbReference type="PROSITE" id="PS50294">
    <property type="entry name" value="WD_REPEATS_REGION"/>
    <property type="match status" value="8"/>
</dbReference>
<feature type="region of interest" description="Disordered" evidence="6">
    <location>
        <begin position="901"/>
        <end position="933"/>
    </location>
</feature>
<dbReference type="PRINTS" id="PR00320">
    <property type="entry name" value="GPROTEINBRPT"/>
</dbReference>
<keyword evidence="3" id="KW-0677">Repeat</keyword>
<dbReference type="PANTHER" id="PTHR19854">
    <property type="entry name" value="TRANSDUCIN BETA-LIKE 3"/>
    <property type="match status" value="1"/>
</dbReference>
<protein>
    <submittedName>
        <fullName evidence="8">U3 small nucleolar RNA-associated protein 13</fullName>
    </submittedName>
</protein>
<reference evidence="8 9" key="1">
    <citation type="submission" date="2015-01" db="EMBL/GenBank/DDBJ databases">
        <title>The Genome Sequence of Cryptococcus gattii CA1873.</title>
        <authorList>
            <consortium name="The Broad Institute Genomics Platform"/>
            <person name="Cuomo C."/>
            <person name="Litvintseva A."/>
            <person name="Chen Y."/>
            <person name="Heitman J."/>
            <person name="Sun S."/>
            <person name="Springer D."/>
            <person name="Dromer F."/>
            <person name="Young S."/>
            <person name="Zeng Q."/>
            <person name="Gargeya S."/>
            <person name="Abouelleil A."/>
            <person name="Alvarado L."/>
            <person name="Chapman S.B."/>
            <person name="Gainer-Dewar J."/>
            <person name="Goldberg J."/>
            <person name="Griggs A."/>
            <person name="Gujja S."/>
            <person name="Hansen M."/>
            <person name="Howarth C."/>
            <person name="Imamovic A."/>
            <person name="Larimer J."/>
            <person name="Murphy C."/>
            <person name="Naylor J."/>
            <person name="Pearson M."/>
            <person name="Priest M."/>
            <person name="Roberts A."/>
            <person name="Saif S."/>
            <person name="Shea T."/>
            <person name="Sykes S."/>
            <person name="Wortman J."/>
            <person name="Nusbaum C."/>
            <person name="Birren B."/>
        </authorList>
    </citation>
    <scope>NUCLEOTIDE SEQUENCE [LARGE SCALE GENOMIC DNA]</scope>
    <source>
        <strain evidence="8 9">CA1873</strain>
    </source>
</reference>
<gene>
    <name evidence="8" type="ORF">I314_01939</name>
</gene>
<dbReference type="Pfam" id="PF00400">
    <property type="entry name" value="WD40"/>
    <property type="match status" value="8"/>
</dbReference>
<evidence type="ECO:0000259" key="7">
    <source>
        <dbReference type="Pfam" id="PF08625"/>
    </source>
</evidence>
<evidence type="ECO:0000313" key="9">
    <source>
        <dbReference type="Proteomes" id="UP000053800"/>
    </source>
</evidence>
<dbReference type="SUPFAM" id="SSF50998">
    <property type="entry name" value="Quinoprotein alcohol dehydrogenase-like"/>
    <property type="match status" value="1"/>
</dbReference>
<dbReference type="Gene3D" id="2.130.10.10">
    <property type="entry name" value="YVTN repeat-like/Quinoprotein amine dehydrogenase"/>
    <property type="match status" value="4"/>
</dbReference>
<dbReference type="InterPro" id="IPR020472">
    <property type="entry name" value="WD40_PAC1"/>
</dbReference>
<dbReference type="Pfam" id="PF08625">
    <property type="entry name" value="Utp13"/>
    <property type="match status" value="1"/>
</dbReference>
<keyword evidence="2 5" id="KW-0853">WD repeat</keyword>
<keyword evidence="4" id="KW-0539">Nucleus</keyword>
<dbReference type="CDD" id="cd00200">
    <property type="entry name" value="WD40"/>
    <property type="match status" value="2"/>
</dbReference>